<sequence length="150" mass="16959">MDTSPPLVAEVLITAVMGDELVGTWKLTDNNSDDFDKYMEKVGVTFLTRKAACHLKPDVNITKNNDEWCIKTTSTFKNTELSFKCGEEFDETTADGRKVKSIVTLENGVLKQKQAWDGKESIITREVKDGRLVATCIFQDVNCVRIYDRK</sequence>
<dbReference type="Gene3D" id="2.40.128.20">
    <property type="match status" value="1"/>
</dbReference>
<reference evidence="3" key="1">
    <citation type="submission" date="2023-07" db="EMBL/GenBank/DDBJ databases">
        <authorList>
            <person name="Stuckert A."/>
        </authorList>
    </citation>
    <scope>NUCLEOTIDE SEQUENCE</scope>
</reference>
<evidence type="ECO:0000259" key="2">
    <source>
        <dbReference type="Pfam" id="PF00061"/>
    </source>
</evidence>
<dbReference type="PANTHER" id="PTHR11955">
    <property type="entry name" value="FATTY ACID BINDING PROTEIN"/>
    <property type="match status" value="1"/>
</dbReference>
<comment type="similarity">
    <text evidence="1">Belongs to the calycin superfamily. Fatty-acid binding protein (FABP) family.</text>
</comment>
<dbReference type="InterPro" id="IPR000566">
    <property type="entry name" value="Lipocln_cytosolic_FA-bd_dom"/>
</dbReference>
<organism evidence="3 4">
    <name type="scientific">Ranitomeya imitator</name>
    <name type="common">mimic poison frog</name>
    <dbReference type="NCBI Taxonomy" id="111125"/>
    <lineage>
        <taxon>Eukaryota</taxon>
        <taxon>Metazoa</taxon>
        <taxon>Chordata</taxon>
        <taxon>Craniata</taxon>
        <taxon>Vertebrata</taxon>
        <taxon>Euteleostomi</taxon>
        <taxon>Amphibia</taxon>
        <taxon>Batrachia</taxon>
        <taxon>Anura</taxon>
        <taxon>Neobatrachia</taxon>
        <taxon>Hyloidea</taxon>
        <taxon>Dendrobatidae</taxon>
        <taxon>Dendrobatinae</taxon>
        <taxon>Ranitomeya</taxon>
    </lineage>
</organism>
<gene>
    <name evidence="3" type="ORF">RIMI_LOCUS7179089</name>
</gene>
<dbReference type="Proteomes" id="UP001176940">
    <property type="component" value="Unassembled WGS sequence"/>
</dbReference>
<dbReference type="PRINTS" id="PR00178">
    <property type="entry name" value="FATTYACIDBP"/>
</dbReference>
<evidence type="ECO:0000313" key="3">
    <source>
        <dbReference type="EMBL" id="CAJ0937408.1"/>
    </source>
</evidence>
<dbReference type="InterPro" id="IPR031259">
    <property type="entry name" value="ILBP"/>
</dbReference>
<dbReference type="EMBL" id="CAUEEQ010013422">
    <property type="protein sequence ID" value="CAJ0937408.1"/>
    <property type="molecule type" value="Genomic_DNA"/>
</dbReference>
<protein>
    <recommendedName>
        <fullName evidence="2">Lipocalin/cytosolic fatty-acid binding domain-containing protein</fullName>
    </recommendedName>
</protein>
<keyword evidence="4" id="KW-1185">Reference proteome</keyword>
<evidence type="ECO:0000256" key="1">
    <source>
        <dbReference type="ARBA" id="ARBA00008390"/>
    </source>
</evidence>
<name>A0ABN9LCK9_9NEOB</name>
<comment type="caution">
    <text evidence="3">The sequence shown here is derived from an EMBL/GenBank/DDBJ whole genome shotgun (WGS) entry which is preliminary data.</text>
</comment>
<dbReference type="Pfam" id="PF00061">
    <property type="entry name" value="Lipocalin"/>
    <property type="match status" value="1"/>
</dbReference>
<feature type="domain" description="Lipocalin/cytosolic fatty-acid binding" evidence="2">
    <location>
        <begin position="22"/>
        <end position="149"/>
    </location>
</feature>
<dbReference type="InterPro" id="IPR000463">
    <property type="entry name" value="Fatty_acid-bd"/>
</dbReference>
<proteinExistence type="inferred from homology"/>
<dbReference type="InterPro" id="IPR012674">
    <property type="entry name" value="Calycin"/>
</dbReference>
<evidence type="ECO:0000313" key="4">
    <source>
        <dbReference type="Proteomes" id="UP001176940"/>
    </source>
</evidence>
<accession>A0ABN9LCK9</accession>
<dbReference type="SUPFAM" id="SSF50814">
    <property type="entry name" value="Lipocalins"/>
    <property type="match status" value="1"/>
</dbReference>